<sequence length="507" mass="53817">MRPTTALSALLLQLVLLLSPASLLPLVGNETSISTIKSSTVQSHQSATTSTEVTTGHPVASTLASTQPSNPTPSTTSAQSPSMPTSTPNPTSNQSGGNLTSSVSEVDKTKTSSPSSTAFTSSSGQTASSGGKSGDSFTTAPTTTLGLINVSSQPTDLNTTSKLLSTPTTDNTTSPQQPLDSSPSTASHPVGQHTPAAVPSSSGSTPSTDNSTLTWKPTTHKPLGTSEATQPLTSQTPDITTLPVSTLQQSTASTVGTTTEEFTHLISNGTPVAPPGPSTPSPIWAFGNYQLNCEPPIRPDEELLILNLTRASLCERSPLDEKEKLVELLCHSVKASFKPAEDSCTLHVAPILDNQAVAVKRIIIETKLSPKAVYELLKDRWDDLTEAGVSDMKLGKEGPPEVNEDRFSLPLIITIVCMASFLLLVAALYGCCHQRISQRKDQQRLTEELQTVENGYHDNPTLEVMETPSEMQEKKVVNLNGELGDSWIVPLDNLTKDDLDEEEDTHL</sequence>
<evidence type="ECO:0000256" key="15">
    <source>
        <dbReference type="ARBA" id="ARBA00023180"/>
    </source>
</evidence>
<evidence type="ECO:0000256" key="1">
    <source>
        <dbReference type="ARBA" id="ARBA00003167"/>
    </source>
</evidence>
<dbReference type="GO" id="GO:0016324">
    <property type="term" value="C:apical plasma membrane"/>
    <property type="evidence" value="ECO:0007669"/>
    <property type="project" value="UniProtKB-SubCell"/>
</dbReference>
<dbReference type="GO" id="GO:0033634">
    <property type="term" value="P:positive regulation of cell-cell adhesion mediated by integrin"/>
    <property type="evidence" value="ECO:0007669"/>
    <property type="project" value="TreeGrafter"/>
</dbReference>
<dbReference type="GO" id="GO:0001726">
    <property type="term" value="C:ruffle"/>
    <property type="evidence" value="ECO:0007669"/>
    <property type="project" value="UniProtKB-SubCell"/>
</dbReference>
<dbReference type="InterPro" id="IPR013836">
    <property type="entry name" value="CD34/Podocalyxin"/>
</dbReference>
<evidence type="ECO:0000256" key="17">
    <source>
        <dbReference type="ARBA" id="ARBA00031141"/>
    </source>
</evidence>
<evidence type="ECO:0000256" key="8">
    <source>
        <dbReference type="ARBA" id="ARBA00017371"/>
    </source>
</evidence>
<evidence type="ECO:0000313" key="23">
    <source>
        <dbReference type="Proteomes" id="UP000694415"/>
    </source>
</evidence>
<evidence type="ECO:0000256" key="12">
    <source>
        <dbReference type="ARBA" id="ARBA00022889"/>
    </source>
</evidence>
<feature type="region of interest" description="Disordered" evidence="19">
    <location>
        <begin position="37"/>
        <end position="56"/>
    </location>
</feature>
<evidence type="ECO:0000256" key="20">
    <source>
        <dbReference type="SAM" id="Phobius"/>
    </source>
</evidence>
<keyword evidence="16 18" id="KW-0966">Cell projection</keyword>
<feature type="compositionally biased region" description="Polar residues" evidence="19">
    <location>
        <begin position="37"/>
        <end position="54"/>
    </location>
</feature>
<dbReference type="AlphaFoldDB" id="A0A8C6ICJ2"/>
<evidence type="ECO:0000256" key="19">
    <source>
        <dbReference type="SAM" id="MobiDB-lite"/>
    </source>
</evidence>
<dbReference type="PANTHER" id="PTHR12067:SF5">
    <property type="entry name" value="PODOCALYXIN"/>
    <property type="match status" value="1"/>
</dbReference>
<evidence type="ECO:0000256" key="21">
    <source>
        <dbReference type="SAM" id="SignalP"/>
    </source>
</evidence>
<comment type="subcellular location">
    <subcellularLocation>
        <location evidence="3 18">Apical cell membrane</location>
    </subcellularLocation>
    <subcellularLocation>
        <location evidence="6">Cell projection</location>
        <location evidence="6">Filopodium</location>
    </subcellularLocation>
    <subcellularLocation>
        <location evidence="2 18">Cell projection</location>
        <location evidence="2 18">Microvillus</location>
    </subcellularLocation>
    <subcellularLocation>
        <location evidence="4">Cell projection</location>
        <location evidence="4">Ruffle</location>
    </subcellularLocation>
    <subcellularLocation>
        <location evidence="18">Membrane raft</location>
    </subcellularLocation>
    <subcellularLocation>
        <location evidence="18">Cell projection</location>
        <location evidence="18">Lamellipodium</location>
    </subcellularLocation>
    <subcellularLocation>
        <location evidence="5">Membrane</location>
        <topology evidence="5">Single-pass type I membrane protein</topology>
    </subcellularLocation>
</comment>
<dbReference type="GO" id="GO:0032534">
    <property type="term" value="P:regulation of microvillus assembly"/>
    <property type="evidence" value="ECO:0007669"/>
    <property type="project" value="Ensembl"/>
</dbReference>
<organism evidence="22 23">
    <name type="scientific">Mus spicilegus</name>
    <name type="common">Mound-building mouse</name>
    <dbReference type="NCBI Taxonomy" id="10103"/>
    <lineage>
        <taxon>Eukaryota</taxon>
        <taxon>Metazoa</taxon>
        <taxon>Chordata</taxon>
        <taxon>Craniata</taxon>
        <taxon>Vertebrata</taxon>
        <taxon>Euteleostomi</taxon>
        <taxon>Mammalia</taxon>
        <taxon>Eutheria</taxon>
        <taxon>Euarchontoglires</taxon>
        <taxon>Glires</taxon>
        <taxon>Rodentia</taxon>
        <taxon>Myomorpha</taxon>
        <taxon>Muroidea</taxon>
        <taxon>Muridae</taxon>
        <taxon>Murinae</taxon>
        <taxon>Mus</taxon>
        <taxon>Mus</taxon>
    </lineage>
</organism>
<keyword evidence="15" id="KW-0325">Glycoprotein</keyword>
<keyword evidence="10 20" id="KW-0812">Transmembrane</keyword>
<keyword evidence="14 18" id="KW-0472">Membrane</keyword>
<evidence type="ECO:0000256" key="11">
    <source>
        <dbReference type="ARBA" id="ARBA00022729"/>
    </source>
</evidence>
<comment type="similarity">
    <text evidence="7 18">Belongs to the podocalyxin family.</text>
</comment>
<keyword evidence="23" id="KW-1185">Reference proteome</keyword>
<dbReference type="Ensembl" id="ENSMSIT00000043723.1">
    <property type="protein sequence ID" value="ENSMSIP00000034686.1"/>
    <property type="gene ID" value="ENSMSIG00000028932.1"/>
</dbReference>
<dbReference type="GO" id="GO:0030027">
    <property type="term" value="C:lamellipodium"/>
    <property type="evidence" value="ECO:0007669"/>
    <property type="project" value="UniProtKB-SubCell"/>
</dbReference>
<evidence type="ECO:0000256" key="4">
    <source>
        <dbReference type="ARBA" id="ARBA00004466"/>
    </source>
</evidence>
<evidence type="ECO:0000256" key="6">
    <source>
        <dbReference type="ARBA" id="ARBA00004486"/>
    </source>
</evidence>
<dbReference type="GeneTree" id="ENSGT00730000111314"/>
<dbReference type="GO" id="GO:0007155">
    <property type="term" value="P:cell adhesion"/>
    <property type="evidence" value="ECO:0007669"/>
    <property type="project" value="UniProtKB-KW"/>
</dbReference>
<reference evidence="22" key="2">
    <citation type="submission" date="2025-09" db="UniProtKB">
        <authorList>
            <consortium name="Ensembl"/>
        </authorList>
    </citation>
    <scope>IDENTIFICATION</scope>
</reference>
<evidence type="ECO:0000256" key="7">
    <source>
        <dbReference type="ARBA" id="ARBA00007029"/>
    </source>
</evidence>
<dbReference type="PIRSF" id="PIRSF038143">
    <property type="entry name" value="Podocalyxin-like_p1"/>
    <property type="match status" value="1"/>
</dbReference>
<dbReference type="GO" id="GO:0030175">
    <property type="term" value="C:filopodium"/>
    <property type="evidence" value="ECO:0007669"/>
    <property type="project" value="UniProtKB-SubCell"/>
</dbReference>
<reference evidence="22" key="1">
    <citation type="submission" date="2025-08" db="UniProtKB">
        <authorList>
            <consortium name="Ensembl"/>
        </authorList>
    </citation>
    <scope>IDENTIFICATION</scope>
</reference>
<dbReference type="GO" id="GO:0051963">
    <property type="term" value="P:regulation of synapse assembly"/>
    <property type="evidence" value="ECO:0007669"/>
    <property type="project" value="Ensembl"/>
</dbReference>
<feature type="compositionally biased region" description="Low complexity" evidence="19">
    <location>
        <begin position="200"/>
        <end position="212"/>
    </location>
</feature>
<dbReference type="Proteomes" id="UP000694415">
    <property type="component" value="Unplaced"/>
</dbReference>
<evidence type="ECO:0000256" key="10">
    <source>
        <dbReference type="ARBA" id="ARBA00022692"/>
    </source>
</evidence>
<evidence type="ECO:0000256" key="3">
    <source>
        <dbReference type="ARBA" id="ARBA00004221"/>
    </source>
</evidence>
<protein>
    <recommendedName>
        <fullName evidence="8 18">Podocalyxin</fullName>
    </recommendedName>
    <alternativeName>
        <fullName evidence="17 18">Podocalyxin-like protein 1</fullName>
    </alternativeName>
</protein>
<comment type="function">
    <text evidence="1">Involved in the regulation of both adhesion and cell morphology and cancer progression. Functions as an anti-adhesive molecule that maintains an open filtration pathway between neighboring foot processes in the podocyte by charge repulsion. Acts as a pro-adhesive molecule, enhancing the adherence of cells to immobilized ligands, increasing the rate of migration and cell-cell contacts in an integrin-dependent manner. Induces the formation of apical actin-dependent microvilli. Involved in the formation of a preapical plasma membrane subdomain to set up initial epithelial polarization and the apical lumen formation during renal tubulogenesis. Plays a role in cancer development and aggressiveness by inducing cell migration and invasion through its interaction with the actin-binding protein EZR. Affects EZR-dependent signaling events, leading to increased activities of the MAPK and PI3K pathways in cancer cells.</text>
</comment>
<feature type="region of interest" description="Disordered" evidence="19">
    <location>
        <begin position="61"/>
        <end position="238"/>
    </location>
</feature>
<feature type="compositionally biased region" description="Low complexity" evidence="19">
    <location>
        <begin position="64"/>
        <end position="95"/>
    </location>
</feature>
<dbReference type="GO" id="GO:0042734">
    <property type="term" value="C:presynaptic membrane"/>
    <property type="evidence" value="ECO:0007669"/>
    <property type="project" value="Ensembl"/>
</dbReference>
<feature type="compositionally biased region" description="Polar residues" evidence="19">
    <location>
        <begin position="226"/>
        <end position="238"/>
    </location>
</feature>
<name>A0A8C6ICJ2_MUSSI</name>
<evidence type="ECO:0000256" key="13">
    <source>
        <dbReference type="ARBA" id="ARBA00022989"/>
    </source>
</evidence>
<dbReference type="GO" id="GO:0045121">
    <property type="term" value="C:membrane raft"/>
    <property type="evidence" value="ECO:0007669"/>
    <property type="project" value="UniProtKB-SubCell"/>
</dbReference>
<evidence type="ECO:0000256" key="5">
    <source>
        <dbReference type="ARBA" id="ARBA00004479"/>
    </source>
</evidence>
<feature type="compositionally biased region" description="Low complexity" evidence="19">
    <location>
        <begin position="111"/>
        <end position="130"/>
    </location>
</feature>
<keyword evidence="12 18" id="KW-0130">Cell adhesion</keyword>
<dbReference type="GO" id="GO:0022408">
    <property type="term" value="P:negative regulation of cell-cell adhesion"/>
    <property type="evidence" value="ECO:0007669"/>
    <property type="project" value="Ensembl"/>
</dbReference>
<evidence type="ECO:0000256" key="14">
    <source>
        <dbReference type="ARBA" id="ARBA00023136"/>
    </source>
</evidence>
<feature type="compositionally biased region" description="Polar residues" evidence="19">
    <location>
        <begin position="135"/>
        <end position="187"/>
    </location>
</feature>
<keyword evidence="13 20" id="KW-1133">Transmembrane helix</keyword>
<evidence type="ECO:0000256" key="16">
    <source>
        <dbReference type="ARBA" id="ARBA00023273"/>
    </source>
</evidence>
<dbReference type="PANTHER" id="PTHR12067">
    <property type="entry name" value="PODOCALYXIN"/>
    <property type="match status" value="1"/>
</dbReference>
<keyword evidence="9 18" id="KW-1003">Cell membrane</keyword>
<proteinExistence type="inferred from homology"/>
<feature type="transmembrane region" description="Helical" evidence="20">
    <location>
        <begin position="407"/>
        <end position="430"/>
    </location>
</feature>
<dbReference type="Pfam" id="PF06365">
    <property type="entry name" value="CD34_antigen"/>
    <property type="match status" value="1"/>
</dbReference>
<dbReference type="GO" id="GO:0098978">
    <property type="term" value="C:glutamatergic synapse"/>
    <property type="evidence" value="ECO:0007669"/>
    <property type="project" value="Ensembl"/>
</dbReference>
<evidence type="ECO:0000256" key="2">
    <source>
        <dbReference type="ARBA" id="ARBA00004105"/>
    </source>
</evidence>
<feature type="signal peptide" evidence="21">
    <location>
        <begin position="1"/>
        <end position="23"/>
    </location>
</feature>
<keyword evidence="11 21" id="KW-0732">Signal</keyword>
<evidence type="ECO:0000256" key="9">
    <source>
        <dbReference type="ARBA" id="ARBA00022475"/>
    </source>
</evidence>
<evidence type="ECO:0000256" key="18">
    <source>
        <dbReference type="PIRNR" id="PIRNR038143"/>
    </source>
</evidence>
<feature type="chain" id="PRO_5034876497" description="Podocalyxin" evidence="21">
    <location>
        <begin position="24"/>
        <end position="507"/>
    </location>
</feature>
<accession>A0A8C6ICJ2</accession>
<dbReference type="GO" id="GO:0031528">
    <property type="term" value="C:microvillus membrane"/>
    <property type="evidence" value="ECO:0007669"/>
    <property type="project" value="Ensembl"/>
</dbReference>
<dbReference type="GO" id="GO:0050900">
    <property type="term" value="P:leukocyte migration"/>
    <property type="evidence" value="ECO:0007669"/>
    <property type="project" value="Ensembl"/>
</dbReference>
<evidence type="ECO:0000313" key="22">
    <source>
        <dbReference type="Ensembl" id="ENSMSIP00000034686.1"/>
    </source>
</evidence>
<dbReference type="InterPro" id="IPR017403">
    <property type="entry name" value="PODXL"/>
</dbReference>